<dbReference type="EMBL" id="LT634362">
    <property type="protein sequence ID" value="SFZ88728.1"/>
    <property type="molecule type" value="Genomic_DNA"/>
</dbReference>
<feature type="active site" description="Proton acceptor" evidence="8">
    <location>
        <position position="235"/>
    </location>
</feature>
<evidence type="ECO:0000256" key="4">
    <source>
        <dbReference type="ARBA" id="ARBA00022777"/>
    </source>
</evidence>
<dbReference type="GO" id="GO:0019301">
    <property type="term" value="P:rhamnose catabolic process"/>
    <property type="evidence" value="ECO:0007669"/>
    <property type="project" value="UniProtKB-UniRule"/>
</dbReference>
<feature type="binding site" evidence="8">
    <location>
        <position position="302"/>
    </location>
    <ligand>
        <name>ATP</name>
        <dbReference type="ChEBI" id="CHEBI:30616"/>
    </ligand>
</feature>
<dbReference type="GO" id="GO:0004370">
    <property type="term" value="F:glycerol kinase activity"/>
    <property type="evidence" value="ECO:0007669"/>
    <property type="project" value="TreeGrafter"/>
</dbReference>
<dbReference type="Gene3D" id="3.30.420.40">
    <property type="match status" value="2"/>
</dbReference>
<dbReference type="GO" id="GO:0005524">
    <property type="term" value="F:ATP binding"/>
    <property type="evidence" value="ECO:0007669"/>
    <property type="project" value="UniProtKB-KW"/>
</dbReference>
<comment type="cofactor">
    <cofactor evidence="8">
        <name>Mg(2+)</name>
        <dbReference type="ChEBI" id="CHEBI:18420"/>
    </cofactor>
</comment>
<evidence type="ECO:0000256" key="8">
    <source>
        <dbReference type="HAMAP-Rule" id="MF_01535"/>
    </source>
</evidence>
<proteinExistence type="inferred from homology"/>
<feature type="binding site" evidence="8">
    <location>
        <begin position="234"/>
        <end position="236"/>
    </location>
    <ligand>
        <name>substrate</name>
    </ligand>
</feature>
<comment type="function">
    <text evidence="8">Involved in the catabolism of L-rhamnose (6-deoxy-L-mannose). Catalyzes the transfer of the gamma-phosphate group from ATP to the 1-hydroxyl group of L-rhamnulose to yield L-rhamnulose 1-phosphate.</text>
</comment>
<feature type="binding site" evidence="8">
    <location>
        <position position="257"/>
    </location>
    <ligand>
        <name>ATP</name>
        <dbReference type="ChEBI" id="CHEBI:30616"/>
    </ligand>
</feature>
<dbReference type="InterPro" id="IPR013449">
    <property type="entry name" value="Rhamnulokinase"/>
</dbReference>
<dbReference type="GO" id="GO:0008993">
    <property type="term" value="F:rhamnulokinase activity"/>
    <property type="evidence" value="ECO:0007669"/>
    <property type="project" value="UniProtKB-UniRule"/>
</dbReference>
<keyword evidence="4 8" id="KW-0418">Kinase</keyword>
<evidence type="ECO:0000256" key="5">
    <source>
        <dbReference type="ARBA" id="ARBA00022840"/>
    </source>
</evidence>
<keyword evidence="7 8" id="KW-0684">Rhamnose metabolism</keyword>
<dbReference type="InterPro" id="IPR018484">
    <property type="entry name" value="FGGY_N"/>
</dbReference>
<evidence type="ECO:0000259" key="11">
    <source>
        <dbReference type="Pfam" id="PF02782"/>
    </source>
</evidence>
<evidence type="ECO:0000256" key="3">
    <source>
        <dbReference type="ARBA" id="ARBA00022741"/>
    </source>
</evidence>
<keyword evidence="2 8" id="KW-0808">Transferase</keyword>
<evidence type="ECO:0000256" key="7">
    <source>
        <dbReference type="ARBA" id="ARBA00023308"/>
    </source>
</evidence>
<dbReference type="HAMAP" id="MF_01535">
    <property type="entry name" value="Rhamnulokinase"/>
    <property type="match status" value="1"/>
</dbReference>
<keyword evidence="6" id="KW-1015">Disulfide bond</keyword>
<dbReference type="GO" id="GO:0006071">
    <property type="term" value="P:glycerol metabolic process"/>
    <property type="evidence" value="ECO:0007669"/>
    <property type="project" value="TreeGrafter"/>
</dbReference>
<name>A0A1K2I8Z9_9LACO</name>
<dbReference type="PANTHER" id="PTHR10196">
    <property type="entry name" value="SUGAR KINASE"/>
    <property type="match status" value="1"/>
</dbReference>
<protein>
    <recommendedName>
        <fullName evidence="8 9">Rhamnulokinase</fullName>
        <shortName evidence="8">RhaB</shortName>
        <ecNumber evidence="8 9">2.7.1.5</ecNumber>
    </recommendedName>
    <alternativeName>
        <fullName evidence="8">ATP:L-rhamnulose phosphotransferase</fullName>
    </alternativeName>
    <alternativeName>
        <fullName evidence="8">L-rhamnulose 1-kinase</fullName>
    </alternativeName>
    <alternativeName>
        <fullName evidence="8">Rhamnulose kinase</fullName>
    </alternativeName>
</protein>
<evidence type="ECO:0000313" key="12">
    <source>
        <dbReference type="EMBL" id="SFZ88728.1"/>
    </source>
</evidence>
<evidence type="ECO:0000256" key="1">
    <source>
        <dbReference type="ARBA" id="ARBA00009156"/>
    </source>
</evidence>
<gene>
    <name evidence="8" type="primary">rhaB</name>
    <name evidence="12" type="ORF">LREN565_1841</name>
</gene>
<dbReference type="UniPathway" id="UPA00541">
    <property type="reaction ID" value="UER00602"/>
</dbReference>
<keyword evidence="3 8" id="KW-0547">Nucleotide-binding</keyword>
<dbReference type="Pfam" id="PF02782">
    <property type="entry name" value="FGGY_C"/>
    <property type="match status" value="1"/>
</dbReference>
<evidence type="ECO:0000256" key="2">
    <source>
        <dbReference type="ARBA" id="ARBA00022679"/>
    </source>
</evidence>
<keyword evidence="8" id="KW-0460">Magnesium</keyword>
<keyword evidence="5 8" id="KW-0067">ATP-binding</keyword>
<evidence type="ECO:0000256" key="6">
    <source>
        <dbReference type="ARBA" id="ARBA00023157"/>
    </source>
</evidence>
<accession>A0A1K2I8Z9</accession>
<dbReference type="NCBIfam" id="TIGR02627">
    <property type="entry name" value="rhamnulo_kin"/>
    <property type="match status" value="1"/>
</dbReference>
<feature type="domain" description="Carbohydrate kinase FGGY N-terminal" evidence="10">
    <location>
        <begin position="4"/>
        <end position="242"/>
    </location>
</feature>
<dbReference type="SUPFAM" id="SSF53067">
    <property type="entry name" value="Actin-like ATPase domain"/>
    <property type="match status" value="2"/>
</dbReference>
<comment type="similarity">
    <text evidence="1">Belongs to the FGGY kinase family.</text>
</comment>
<organism evidence="12">
    <name type="scientific">Loigolactobacillus rennini</name>
    <dbReference type="NCBI Taxonomy" id="238013"/>
    <lineage>
        <taxon>Bacteria</taxon>
        <taxon>Bacillati</taxon>
        <taxon>Bacillota</taxon>
        <taxon>Bacilli</taxon>
        <taxon>Lactobacillales</taxon>
        <taxon>Lactobacillaceae</taxon>
        <taxon>Loigolactobacillus</taxon>
    </lineage>
</organism>
<feature type="binding site" evidence="8">
    <location>
        <position position="79"/>
    </location>
    <ligand>
        <name>substrate</name>
    </ligand>
</feature>
<feature type="binding site" evidence="8">
    <location>
        <position position="401"/>
    </location>
    <ligand>
        <name>ATP</name>
        <dbReference type="ChEBI" id="CHEBI:30616"/>
    </ligand>
</feature>
<dbReference type="AlphaFoldDB" id="A0A1K2I8Z9"/>
<dbReference type="CDD" id="cd07771">
    <property type="entry name" value="ASKHA_NBD_FGGY_RhaB-like"/>
    <property type="match status" value="1"/>
</dbReference>
<comment type="similarity">
    <text evidence="8">Belongs to the rhamnulokinase family.</text>
</comment>
<comment type="caution">
    <text evidence="8">Lacks conserved residue(s) required for the propagation of feature annotation.</text>
</comment>
<comment type="pathway">
    <text evidence="8">Carbohydrate degradation; L-rhamnose degradation; glycerone phosphate from L-rhamnose: step 2/3.</text>
</comment>
<dbReference type="PANTHER" id="PTHR10196:SF93">
    <property type="entry name" value="L-RHAMNULOKINASE"/>
    <property type="match status" value="1"/>
</dbReference>
<dbReference type="FunFam" id="3.30.420.40:FF:000064">
    <property type="entry name" value="Rhamnulokinase"/>
    <property type="match status" value="1"/>
</dbReference>
<dbReference type="InterPro" id="IPR043129">
    <property type="entry name" value="ATPase_NBD"/>
</dbReference>
<feature type="domain" description="Carbohydrate kinase FGGY C-terminal" evidence="11">
    <location>
        <begin position="252"/>
        <end position="438"/>
    </location>
</feature>
<sequence length="488" mass="55074">MRAYVAVDIGASSGRLMLANIENQHFKLKEVHRFKNGFRAEDGHDRWDVDHLVKEILVGLEKIKRMHIRDVRLGIDTWAVDYVLVGNNGQKLCDPVSYRDKRTENAVKVLTSELPREYIYEKTGIQFQNFNTLYQLFTEDREKLAQTDRIMMMPDYLGYVLTGNAVTEVTNASTTQMLSLREGLFDKDLLHKVNVYQNQFPRLVESGTVLGNISHKWHLKYDIPETEVITVATHDTASAVLGTPGKGENWAFLSSGTWSLLGAELNTPENGLAAFKENYTNEWGAYGTYRFLKNIMGLWMAQCIKHEYHDKYSFAQLADLAAKEAPFQQFIDVNDDRFINPKNMLQALQDYCREHQQKIPQTPGEVMMAIYSNLSLFYANELQKLAQILGHPIETLNIVGGGSNVALMNQLTSTLSGVQVIAGPSEATAIGNILVQMITTNQLPNIEAGRQLIAKSFNLKIYQPESNHYAKTLKAYQAYLAGSSEGDD</sequence>
<dbReference type="GO" id="GO:0005829">
    <property type="term" value="C:cytosol"/>
    <property type="evidence" value="ECO:0007669"/>
    <property type="project" value="TreeGrafter"/>
</dbReference>
<evidence type="ECO:0000259" key="10">
    <source>
        <dbReference type="Pfam" id="PF00370"/>
    </source>
</evidence>
<dbReference type="Pfam" id="PF00370">
    <property type="entry name" value="FGGY_N"/>
    <property type="match status" value="1"/>
</dbReference>
<feature type="binding site" evidence="8">
    <location>
        <position position="294"/>
    </location>
    <ligand>
        <name>substrate</name>
    </ligand>
</feature>
<feature type="binding site" evidence="8">
    <location>
        <begin position="11"/>
        <end position="15"/>
    </location>
    <ligand>
        <name>ATP</name>
        <dbReference type="ChEBI" id="CHEBI:30616"/>
    </ligand>
</feature>
<dbReference type="InterPro" id="IPR018485">
    <property type="entry name" value="FGGY_C"/>
</dbReference>
<evidence type="ECO:0000256" key="9">
    <source>
        <dbReference type="NCBIfam" id="TIGR02627"/>
    </source>
</evidence>
<dbReference type="EC" id="2.7.1.5" evidence="8 9"/>
<reference evidence="12" key="1">
    <citation type="submission" date="2016-11" db="EMBL/GenBank/DDBJ databases">
        <authorList>
            <person name="Jaros S."/>
            <person name="Januszkiewicz K."/>
            <person name="Wedrychowicz H."/>
        </authorList>
    </citation>
    <scope>NUCLEOTIDE SEQUENCE</scope>
    <source>
        <strain evidence="12">ACA-DC 565</strain>
    </source>
</reference>
<comment type="catalytic activity">
    <reaction evidence="8">
        <text>L-rhamnulose + ATP = L-rhamnulose 1-phosphate + ADP + H(+)</text>
        <dbReference type="Rhea" id="RHEA:20117"/>
        <dbReference type="ChEBI" id="CHEBI:15378"/>
        <dbReference type="ChEBI" id="CHEBI:17897"/>
        <dbReference type="ChEBI" id="CHEBI:30616"/>
        <dbReference type="ChEBI" id="CHEBI:58313"/>
        <dbReference type="ChEBI" id="CHEBI:456216"/>
        <dbReference type="EC" id="2.7.1.5"/>
    </reaction>
</comment>